<feature type="zinc finger region" description="C3H1-type" evidence="1">
    <location>
        <begin position="54"/>
        <end position="81"/>
    </location>
</feature>
<feature type="region of interest" description="Disordered" evidence="2">
    <location>
        <begin position="434"/>
        <end position="472"/>
    </location>
</feature>
<feature type="compositionally biased region" description="Basic and acidic residues" evidence="2">
    <location>
        <begin position="199"/>
        <end position="210"/>
    </location>
</feature>
<organism evidence="4 5">
    <name type="scientific">Ampelomyces quisqualis</name>
    <name type="common">Powdery mildew agent</name>
    <dbReference type="NCBI Taxonomy" id="50730"/>
    <lineage>
        <taxon>Eukaryota</taxon>
        <taxon>Fungi</taxon>
        <taxon>Dikarya</taxon>
        <taxon>Ascomycota</taxon>
        <taxon>Pezizomycotina</taxon>
        <taxon>Dothideomycetes</taxon>
        <taxon>Pleosporomycetidae</taxon>
        <taxon>Pleosporales</taxon>
        <taxon>Pleosporineae</taxon>
        <taxon>Phaeosphaeriaceae</taxon>
        <taxon>Ampelomyces</taxon>
    </lineage>
</organism>
<evidence type="ECO:0000256" key="2">
    <source>
        <dbReference type="SAM" id="MobiDB-lite"/>
    </source>
</evidence>
<keyword evidence="1" id="KW-0479">Metal-binding</keyword>
<dbReference type="Gene3D" id="4.10.1000.10">
    <property type="entry name" value="Zinc finger, CCCH-type"/>
    <property type="match status" value="1"/>
</dbReference>
<feature type="compositionally biased region" description="Basic and acidic residues" evidence="2">
    <location>
        <begin position="603"/>
        <end position="613"/>
    </location>
</feature>
<keyword evidence="5" id="KW-1185">Reference proteome</keyword>
<evidence type="ECO:0000259" key="3">
    <source>
        <dbReference type="PROSITE" id="PS50103"/>
    </source>
</evidence>
<feature type="compositionally biased region" description="Basic and acidic residues" evidence="2">
    <location>
        <begin position="670"/>
        <end position="687"/>
    </location>
</feature>
<proteinExistence type="predicted"/>
<feature type="non-terminal residue" evidence="4">
    <location>
        <position position="699"/>
    </location>
</feature>
<dbReference type="GO" id="GO:0008270">
    <property type="term" value="F:zinc ion binding"/>
    <property type="evidence" value="ECO:0007669"/>
    <property type="project" value="UniProtKB-KW"/>
</dbReference>
<feature type="domain" description="C3H1-type" evidence="3">
    <location>
        <begin position="54"/>
        <end position="81"/>
    </location>
</feature>
<dbReference type="InterPro" id="IPR000571">
    <property type="entry name" value="Znf_CCCH"/>
</dbReference>
<dbReference type="PROSITE" id="PS50103">
    <property type="entry name" value="ZF_C3H1"/>
    <property type="match status" value="1"/>
</dbReference>
<accession>A0A6A5QMQ5</accession>
<keyword evidence="1" id="KW-0862">Zinc</keyword>
<evidence type="ECO:0000313" key="5">
    <source>
        <dbReference type="Proteomes" id="UP000800096"/>
    </source>
</evidence>
<dbReference type="AlphaFoldDB" id="A0A6A5QMQ5"/>
<feature type="compositionally biased region" description="Polar residues" evidence="2">
    <location>
        <begin position="461"/>
        <end position="470"/>
    </location>
</feature>
<feature type="compositionally biased region" description="Polar residues" evidence="2">
    <location>
        <begin position="434"/>
        <end position="447"/>
    </location>
</feature>
<dbReference type="EMBL" id="ML979135">
    <property type="protein sequence ID" value="KAF1917061.1"/>
    <property type="molecule type" value="Genomic_DNA"/>
</dbReference>
<protein>
    <recommendedName>
        <fullName evidence="3">C3H1-type domain-containing protein</fullName>
    </recommendedName>
</protein>
<dbReference type="SMART" id="SM00356">
    <property type="entry name" value="ZnF_C3H1"/>
    <property type="match status" value="2"/>
</dbReference>
<feature type="compositionally biased region" description="Basic residues" evidence="2">
    <location>
        <begin position="539"/>
        <end position="554"/>
    </location>
</feature>
<evidence type="ECO:0000256" key="1">
    <source>
        <dbReference type="PROSITE-ProRule" id="PRU00723"/>
    </source>
</evidence>
<feature type="region of interest" description="Disordered" evidence="2">
    <location>
        <begin position="157"/>
        <end position="361"/>
    </location>
</feature>
<gene>
    <name evidence="4" type="ORF">BDU57DRAFT_517529</name>
</gene>
<feature type="compositionally biased region" description="Polar residues" evidence="2">
    <location>
        <begin position="293"/>
        <end position="303"/>
    </location>
</feature>
<feature type="compositionally biased region" description="Polar residues" evidence="2">
    <location>
        <begin position="650"/>
        <end position="669"/>
    </location>
</feature>
<evidence type="ECO:0000313" key="4">
    <source>
        <dbReference type="EMBL" id="KAF1917061.1"/>
    </source>
</evidence>
<feature type="compositionally biased region" description="Basic and acidic residues" evidence="2">
    <location>
        <begin position="273"/>
        <end position="288"/>
    </location>
</feature>
<feature type="compositionally biased region" description="Basic residues" evidence="2">
    <location>
        <begin position="572"/>
        <end position="584"/>
    </location>
</feature>
<reference evidence="4" key="1">
    <citation type="journal article" date="2020" name="Stud. Mycol.">
        <title>101 Dothideomycetes genomes: a test case for predicting lifestyles and emergence of pathogens.</title>
        <authorList>
            <person name="Haridas S."/>
            <person name="Albert R."/>
            <person name="Binder M."/>
            <person name="Bloem J."/>
            <person name="Labutti K."/>
            <person name="Salamov A."/>
            <person name="Andreopoulos B."/>
            <person name="Baker S."/>
            <person name="Barry K."/>
            <person name="Bills G."/>
            <person name="Bluhm B."/>
            <person name="Cannon C."/>
            <person name="Castanera R."/>
            <person name="Culley D."/>
            <person name="Daum C."/>
            <person name="Ezra D."/>
            <person name="Gonzalez J."/>
            <person name="Henrissat B."/>
            <person name="Kuo A."/>
            <person name="Liang C."/>
            <person name="Lipzen A."/>
            <person name="Lutzoni F."/>
            <person name="Magnuson J."/>
            <person name="Mondo S."/>
            <person name="Nolan M."/>
            <person name="Ohm R."/>
            <person name="Pangilinan J."/>
            <person name="Park H.-J."/>
            <person name="Ramirez L."/>
            <person name="Alfaro M."/>
            <person name="Sun H."/>
            <person name="Tritt A."/>
            <person name="Yoshinaga Y."/>
            <person name="Zwiers L.-H."/>
            <person name="Turgeon B."/>
            <person name="Goodwin S."/>
            <person name="Spatafora J."/>
            <person name="Crous P."/>
            <person name="Grigoriev I."/>
        </authorList>
    </citation>
    <scope>NUCLEOTIDE SEQUENCE</scope>
    <source>
        <strain evidence="4">HMLAC05119</strain>
    </source>
</reference>
<keyword evidence="1" id="KW-0863">Zinc-finger</keyword>
<name>A0A6A5QMQ5_AMPQU</name>
<feature type="compositionally biased region" description="Polar residues" evidence="2">
    <location>
        <begin position="179"/>
        <end position="193"/>
    </location>
</feature>
<dbReference type="OrthoDB" id="3793406at2759"/>
<sequence length="699" mass="77440">MTASPTNHPLKMTGRKCRCPIYASQDGLCGCREYWERKNSCAQRLGSPSTTPLGPPREICFFWYHGTCRRGYECKLAHESHITWPMTPPPGFIHFEPCDLPLCPLRHDLVAFKDSQMRRKRNSRIGGQLDGAAMSYLSRNTPVTTSSDDSSLFTSLGIRHQDEGPGRVVSNPLIDPSSKPLNGSYSDTSNSESGGDEEERAHEVSVDPRGNRHKSCHTNAPISLPPLTRNMDYFDLSGYAPMPPSSDTEEKPVASLSHAGTLGKRKQNTPPPKDMKSRRTRAKREPAPEHSGFVSSMELTRSLSHWDIKPSGSPDELSEKLATQSTSALEKLPPRAATPTAKDPAAFFQTDVPPDPRSFAPKGPRALEGGSLVCFYWYHKGHCRPKRKNGRNGRCAYAHALDGPHPQVSLPPGINNHDPDCSLPLCPVHLTATGPDTNDRSTSSMTMNIKDEPVSPPKYGLSSNAYSSSPRKGIPEARAFVKGPKYNHKNNSAQLPKLTGAKRERFKMQKRAVEEWQAENGIKPYDRNNEIEAKRGFKKMKQQLKQERRKSRSHKTQETTSEYASNGIPAKRPSKKSKRARTQRRAGELFERDAASAGAMETFDPKAELHKDSFQPISGFPEHAFSPDGQGNVQDRKQNVARAMGLAGSLTYSAVPSSPHSLDVTQRTNSPDHGDGEPLSDESRLDWDTDEVRRLFGGF</sequence>
<feature type="region of interest" description="Disordered" evidence="2">
    <location>
        <begin position="539"/>
        <end position="687"/>
    </location>
</feature>
<dbReference type="Proteomes" id="UP000800096">
    <property type="component" value="Unassembled WGS sequence"/>
</dbReference>
<feature type="compositionally biased region" description="Basic and acidic residues" evidence="2">
    <location>
        <begin position="585"/>
        <end position="594"/>
    </location>
</feature>